<reference evidence="15 16" key="1">
    <citation type="submission" date="2022-11" db="EMBL/GenBank/DDBJ databases">
        <title>Haliovirga abyssi gen. nov., sp. nov., a mesophilic fermentative bacterium isolated from the Iheya North hydrothermal field and the proposal of Haliovirgaceae fam. nov.</title>
        <authorList>
            <person name="Miyazaki U."/>
            <person name="Tame A."/>
            <person name="Miyazaki J."/>
            <person name="Takai K."/>
            <person name="Sawayama S."/>
            <person name="Kitajima M."/>
            <person name="Okamoto A."/>
            <person name="Nakagawa S."/>
        </authorList>
    </citation>
    <scope>NUCLEOTIDE SEQUENCE [LARGE SCALE GENOMIC DNA]</scope>
    <source>
        <strain evidence="15 16">IC12</strain>
    </source>
</reference>
<dbReference type="SMART" id="SM00283">
    <property type="entry name" value="MA"/>
    <property type="match status" value="1"/>
</dbReference>
<comment type="similarity">
    <text evidence="9">Belongs to the methyl-accepting chemotaxis (MCP) protein family.</text>
</comment>
<evidence type="ECO:0000256" key="4">
    <source>
        <dbReference type="ARBA" id="ARBA00022723"/>
    </source>
</evidence>
<evidence type="ECO:0000256" key="6">
    <source>
        <dbReference type="ARBA" id="ARBA00023004"/>
    </source>
</evidence>
<dbReference type="PROSITE" id="PS50885">
    <property type="entry name" value="HAMP"/>
    <property type="match status" value="1"/>
</dbReference>
<keyword evidence="11" id="KW-0175">Coiled coil</keyword>
<dbReference type="InterPro" id="IPR035938">
    <property type="entry name" value="Hemerythrin-like_sf"/>
</dbReference>
<dbReference type="InterPro" id="IPR012312">
    <property type="entry name" value="Hemerythrin-like"/>
</dbReference>
<sequence>MKIKTKVSMTILLILIFIIVNFIVVFYTINLTKQDSLLVNLSGRQRMLTQKISKNIFKYISIKDLVKKLEVEKEIKGEVKLYDNTKNAILYGGITLDGVGKPVKIIRAKLSNSYIELEKTWKEFKNSINKIMSGDKNAVNYIDMNNLKLLNLSNELVTELEENSQQKWRLLKLFEIIFAIIIGIVMLFVSLHIKLKIINPLNKLLRLLRKAEKGETNIKIDINSNDEIGEISKIFSNYFKVLNKIVNNIVLVSENINNTKDGIKKYFLNIENSFEDLRESIGTTSAAIEELSGTSRSIADNAVHMNQNVDKTKNYIEKGMEIVNSTTDEIKNLKEHINNGKDEVKKLGIKTDEIGEIVIVINEIAAQTNLLALNAAIEAARAGEHGRGFEVVAEEVKKLANRTSNETKEISLMIKDIQEQMENLIKQMGNIVKGAEKGEAMVNSTNNMFSKIEEKVEGISIMTNTVSIGVKEESIAIEELSIQGDNIINNLDENSYVIENSLKSVEKLEELSKSLIELTEFFDIKSISKRNKIVERKNKDNYKGKEYINWNSDFIIGIEKIDKEHKSLVDTVNELINAIELGKSNEKIYNIVDFLVKYTAEHFADEEEIMKRENYPGLEEQRKTHKKFVEFAINLQKQLEMEGIKSGTGIKIKKFVGDWIVEHIKGMDRKIGEYLGTI</sequence>
<keyword evidence="4" id="KW-0479">Metal-binding</keyword>
<feature type="domain" description="HAMP" evidence="14">
    <location>
        <begin position="195"/>
        <end position="247"/>
    </location>
</feature>
<evidence type="ECO:0000256" key="3">
    <source>
        <dbReference type="ARBA" id="ARBA00022692"/>
    </source>
</evidence>
<evidence type="ECO:0000313" key="16">
    <source>
        <dbReference type="Proteomes" id="UP001321582"/>
    </source>
</evidence>
<evidence type="ECO:0000259" key="13">
    <source>
        <dbReference type="PROSITE" id="PS50111"/>
    </source>
</evidence>
<dbReference type="CDD" id="cd12107">
    <property type="entry name" value="Hemerythrin"/>
    <property type="match status" value="1"/>
</dbReference>
<evidence type="ECO:0000256" key="12">
    <source>
        <dbReference type="SAM" id="Phobius"/>
    </source>
</evidence>
<dbReference type="InterPro" id="IPR004089">
    <property type="entry name" value="MCPsignal_dom"/>
</dbReference>
<dbReference type="NCBIfam" id="NF033749">
    <property type="entry name" value="bact_hemeryth"/>
    <property type="match status" value="1"/>
</dbReference>
<dbReference type="PANTHER" id="PTHR32089">
    <property type="entry name" value="METHYL-ACCEPTING CHEMOTAXIS PROTEIN MCPB"/>
    <property type="match status" value="1"/>
</dbReference>
<keyword evidence="7 12" id="KW-0472">Membrane</keyword>
<dbReference type="Proteomes" id="UP001321582">
    <property type="component" value="Chromosome"/>
</dbReference>
<feature type="domain" description="Methyl-accepting transducer" evidence="13">
    <location>
        <begin position="252"/>
        <end position="488"/>
    </location>
</feature>
<comment type="similarity">
    <text evidence="2">Belongs to the hemerythrin family.</text>
</comment>
<evidence type="ECO:0000259" key="14">
    <source>
        <dbReference type="PROSITE" id="PS50885"/>
    </source>
</evidence>
<dbReference type="Pfam" id="PF13675">
    <property type="entry name" value="PilJ"/>
    <property type="match status" value="1"/>
</dbReference>
<dbReference type="RefSeq" id="WP_307905101.1">
    <property type="nucleotide sequence ID" value="NZ_AP027059.1"/>
</dbReference>
<dbReference type="NCBIfam" id="TIGR02481">
    <property type="entry name" value="hemeryth_dom"/>
    <property type="match status" value="1"/>
</dbReference>
<dbReference type="GO" id="GO:0016020">
    <property type="term" value="C:membrane"/>
    <property type="evidence" value="ECO:0007669"/>
    <property type="project" value="UniProtKB-SubCell"/>
</dbReference>
<dbReference type="Pfam" id="PF00672">
    <property type="entry name" value="HAMP"/>
    <property type="match status" value="1"/>
</dbReference>
<dbReference type="GO" id="GO:0007165">
    <property type="term" value="P:signal transduction"/>
    <property type="evidence" value="ECO:0007669"/>
    <property type="project" value="UniProtKB-KW"/>
</dbReference>
<dbReference type="Pfam" id="PF01814">
    <property type="entry name" value="Hemerythrin"/>
    <property type="match status" value="1"/>
</dbReference>
<evidence type="ECO:0000256" key="2">
    <source>
        <dbReference type="ARBA" id="ARBA00010587"/>
    </source>
</evidence>
<evidence type="ECO:0000256" key="7">
    <source>
        <dbReference type="ARBA" id="ARBA00023136"/>
    </source>
</evidence>
<feature type="coiled-coil region" evidence="11">
    <location>
        <begin position="323"/>
        <end position="350"/>
    </location>
</feature>
<dbReference type="CDD" id="cd11386">
    <property type="entry name" value="MCP_signal"/>
    <property type="match status" value="1"/>
</dbReference>
<dbReference type="PROSITE" id="PS50111">
    <property type="entry name" value="CHEMOTAXIS_TRANSDUC_2"/>
    <property type="match status" value="1"/>
</dbReference>
<keyword evidence="16" id="KW-1185">Reference proteome</keyword>
<evidence type="ECO:0000256" key="10">
    <source>
        <dbReference type="PROSITE-ProRule" id="PRU00284"/>
    </source>
</evidence>
<evidence type="ECO:0000256" key="5">
    <source>
        <dbReference type="ARBA" id="ARBA00022989"/>
    </source>
</evidence>
<dbReference type="InterPro" id="IPR004090">
    <property type="entry name" value="Chemotax_Me-accpt_rcpt"/>
</dbReference>
<organism evidence="15 16">
    <name type="scientific">Haliovirga abyssi</name>
    <dbReference type="NCBI Taxonomy" id="2996794"/>
    <lineage>
        <taxon>Bacteria</taxon>
        <taxon>Fusobacteriati</taxon>
        <taxon>Fusobacteriota</taxon>
        <taxon>Fusobacteriia</taxon>
        <taxon>Fusobacteriales</taxon>
        <taxon>Haliovirgaceae</taxon>
        <taxon>Haliovirga</taxon>
    </lineage>
</organism>
<evidence type="ECO:0000256" key="11">
    <source>
        <dbReference type="SAM" id="Coils"/>
    </source>
</evidence>
<dbReference type="SUPFAM" id="SSF47188">
    <property type="entry name" value="Hemerythrin-like"/>
    <property type="match status" value="1"/>
</dbReference>
<dbReference type="KEGG" id="haby:HLVA_07350"/>
<evidence type="ECO:0000256" key="9">
    <source>
        <dbReference type="ARBA" id="ARBA00029447"/>
    </source>
</evidence>
<dbReference type="Gene3D" id="1.10.287.950">
    <property type="entry name" value="Methyl-accepting chemotaxis protein"/>
    <property type="match status" value="1"/>
</dbReference>
<keyword evidence="8 10" id="KW-0807">Transducer</keyword>
<dbReference type="Gene3D" id="1.20.120.50">
    <property type="entry name" value="Hemerythrin-like"/>
    <property type="match status" value="1"/>
</dbReference>
<keyword evidence="5 12" id="KW-1133">Transmembrane helix</keyword>
<dbReference type="AlphaFoldDB" id="A0AAU9D994"/>
<dbReference type="GO" id="GO:0046872">
    <property type="term" value="F:metal ion binding"/>
    <property type="evidence" value="ECO:0007669"/>
    <property type="project" value="UniProtKB-KW"/>
</dbReference>
<dbReference type="PRINTS" id="PR00260">
    <property type="entry name" value="CHEMTRNSDUCR"/>
</dbReference>
<proteinExistence type="inferred from homology"/>
<accession>A0AAU9D994</accession>
<name>A0AAU9D994_9FUSO</name>
<dbReference type="InterPro" id="IPR012827">
    <property type="entry name" value="Hemerythrin_metal-bd"/>
</dbReference>
<dbReference type="EMBL" id="AP027059">
    <property type="protein sequence ID" value="BDU50166.1"/>
    <property type="molecule type" value="Genomic_DNA"/>
</dbReference>
<dbReference type="GO" id="GO:0004888">
    <property type="term" value="F:transmembrane signaling receptor activity"/>
    <property type="evidence" value="ECO:0007669"/>
    <property type="project" value="InterPro"/>
</dbReference>
<dbReference type="InterPro" id="IPR003660">
    <property type="entry name" value="HAMP_dom"/>
</dbReference>
<evidence type="ECO:0000256" key="1">
    <source>
        <dbReference type="ARBA" id="ARBA00004141"/>
    </source>
</evidence>
<feature type="transmembrane region" description="Helical" evidence="12">
    <location>
        <begin position="173"/>
        <end position="193"/>
    </location>
</feature>
<dbReference type="GO" id="GO:0006935">
    <property type="term" value="P:chemotaxis"/>
    <property type="evidence" value="ECO:0007669"/>
    <property type="project" value="InterPro"/>
</dbReference>
<keyword evidence="6" id="KW-0408">Iron</keyword>
<keyword evidence="3 12" id="KW-0812">Transmembrane</keyword>
<dbReference type="Pfam" id="PF00015">
    <property type="entry name" value="MCPsignal"/>
    <property type="match status" value="1"/>
</dbReference>
<dbReference type="PANTHER" id="PTHR32089:SF112">
    <property type="entry name" value="LYSOZYME-LIKE PROTEIN-RELATED"/>
    <property type="match status" value="1"/>
</dbReference>
<protein>
    <recommendedName>
        <fullName evidence="17">Bacteriohemerythrin</fullName>
    </recommendedName>
</protein>
<evidence type="ECO:0008006" key="17">
    <source>
        <dbReference type="Google" id="ProtNLM"/>
    </source>
</evidence>
<dbReference type="FunFam" id="1.10.287.950:FF:000001">
    <property type="entry name" value="Methyl-accepting chemotaxis sensory transducer"/>
    <property type="match status" value="1"/>
</dbReference>
<feature type="transmembrane region" description="Helical" evidence="12">
    <location>
        <begin position="6"/>
        <end position="29"/>
    </location>
</feature>
<dbReference type="SUPFAM" id="SSF58104">
    <property type="entry name" value="Methyl-accepting chemotaxis protein (MCP) signaling domain"/>
    <property type="match status" value="1"/>
</dbReference>
<evidence type="ECO:0000313" key="15">
    <source>
        <dbReference type="EMBL" id="BDU50166.1"/>
    </source>
</evidence>
<dbReference type="InterPro" id="IPR029095">
    <property type="entry name" value="NarX-like_N"/>
</dbReference>
<evidence type="ECO:0000256" key="8">
    <source>
        <dbReference type="ARBA" id="ARBA00023224"/>
    </source>
</evidence>
<comment type="subcellular location">
    <subcellularLocation>
        <location evidence="1">Membrane</location>
        <topology evidence="1">Multi-pass membrane protein</topology>
    </subcellularLocation>
</comment>
<gene>
    <name evidence="15" type="ORF">HLVA_07350</name>
</gene>